<evidence type="ECO:0000256" key="10">
    <source>
        <dbReference type="ARBA" id="ARBA00042639"/>
    </source>
</evidence>
<dbReference type="EC" id="1.11.1.24" evidence="2"/>
<proteinExistence type="inferred from homology"/>
<keyword evidence="3" id="KW-0575">Peroxidase</keyword>
<evidence type="ECO:0000256" key="11">
    <source>
        <dbReference type="ARBA" id="ARBA00049091"/>
    </source>
</evidence>
<dbReference type="PANTHER" id="PTHR42801">
    <property type="entry name" value="THIOREDOXIN-DEPENDENT PEROXIDE REDUCTASE"/>
    <property type="match status" value="1"/>
</dbReference>
<dbReference type="InterPro" id="IPR000866">
    <property type="entry name" value="AhpC/TSA"/>
</dbReference>
<dbReference type="InterPro" id="IPR013766">
    <property type="entry name" value="Thioredoxin_domain"/>
</dbReference>
<dbReference type="Proteomes" id="UP001279642">
    <property type="component" value="Unassembled WGS sequence"/>
</dbReference>
<evidence type="ECO:0000313" key="14">
    <source>
        <dbReference type="EMBL" id="MDY0885905.1"/>
    </source>
</evidence>
<dbReference type="PROSITE" id="PS51352">
    <property type="entry name" value="THIOREDOXIN_2"/>
    <property type="match status" value="1"/>
</dbReference>
<reference evidence="14 15" key="1">
    <citation type="journal article" date="2016" name="Antonie Van Leeuwenhoek">
        <title>Dongia soli sp. nov., isolated from soil from Dokdo, Korea.</title>
        <authorList>
            <person name="Kim D.U."/>
            <person name="Lee H."/>
            <person name="Kim H."/>
            <person name="Kim S.G."/>
            <person name="Ka J.O."/>
        </authorList>
    </citation>
    <scope>NUCLEOTIDE SEQUENCE [LARGE SCALE GENOMIC DNA]</scope>
    <source>
        <strain evidence="14 15">D78</strain>
    </source>
</reference>
<protein>
    <recommendedName>
        <fullName evidence="2">thioredoxin-dependent peroxiredoxin</fullName>
        <ecNumber evidence="2">1.11.1.24</ecNumber>
    </recommendedName>
    <alternativeName>
        <fullName evidence="8">Thioredoxin peroxidase</fullName>
    </alternativeName>
    <alternativeName>
        <fullName evidence="10">Thioredoxin-dependent peroxiredoxin Bcp</fullName>
    </alternativeName>
</protein>
<dbReference type="RefSeq" id="WP_320510981.1">
    <property type="nucleotide sequence ID" value="NZ_JAXCLW010000019.1"/>
</dbReference>
<keyword evidence="6" id="KW-1015">Disulfide bond</keyword>
<evidence type="ECO:0000256" key="9">
    <source>
        <dbReference type="ARBA" id="ARBA00038489"/>
    </source>
</evidence>
<accession>A0ABU5EL91</accession>
<evidence type="ECO:0000313" key="15">
    <source>
        <dbReference type="Proteomes" id="UP001279642"/>
    </source>
</evidence>
<dbReference type="EMBL" id="JAXCLW010000019">
    <property type="protein sequence ID" value="MDY0885905.1"/>
    <property type="molecule type" value="Genomic_DNA"/>
</dbReference>
<dbReference type="InterPro" id="IPR050924">
    <property type="entry name" value="Peroxiredoxin_BCP/PrxQ"/>
</dbReference>
<feature type="region of interest" description="Disordered" evidence="12">
    <location>
        <begin position="1"/>
        <end position="24"/>
    </location>
</feature>
<sequence>MTEQDMTIREETSAAPSKPLCDTESGTVRTLRDAAEYLIASRHAERALTAGSYAPTFCLPNQNGTEVTPESLLRRGPLLLTFYSGTWCQACNLDLQALEKMRPAIEQRGASLLSISQQTVAENLRAHNLTMVGFPILSDRGGRVTSEFGVRWRIPQLLRECHRNNGIDLPSLNGEESWTLPIPARFVIDRAGIIAYSEVNPDPTRRFEPGDILPVLDFLVARNLTSSDLLETW</sequence>
<comment type="catalytic activity">
    <reaction evidence="11">
        <text>a hydroperoxide + [thioredoxin]-dithiol = an alcohol + [thioredoxin]-disulfide + H2O</text>
        <dbReference type="Rhea" id="RHEA:62620"/>
        <dbReference type="Rhea" id="RHEA-COMP:10698"/>
        <dbReference type="Rhea" id="RHEA-COMP:10700"/>
        <dbReference type="ChEBI" id="CHEBI:15377"/>
        <dbReference type="ChEBI" id="CHEBI:29950"/>
        <dbReference type="ChEBI" id="CHEBI:30879"/>
        <dbReference type="ChEBI" id="CHEBI:35924"/>
        <dbReference type="ChEBI" id="CHEBI:50058"/>
        <dbReference type="EC" id="1.11.1.24"/>
    </reaction>
</comment>
<evidence type="ECO:0000256" key="8">
    <source>
        <dbReference type="ARBA" id="ARBA00032824"/>
    </source>
</evidence>
<evidence type="ECO:0000256" key="6">
    <source>
        <dbReference type="ARBA" id="ARBA00023157"/>
    </source>
</evidence>
<dbReference type="SUPFAM" id="SSF52833">
    <property type="entry name" value="Thioredoxin-like"/>
    <property type="match status" value="1"/>
</dbReference>
<evidence type="ECO:0000256" key="12">
    <source>
        <dbReference type="SAM" id="MobiDB-lite"/>
    </source>
</evidence>
<feature type="domain" description="Thioredoxin" evidence="13">
    <location>
        <begin position="48"/>
        <end position="221"/>
    </location>
</feature>
<feature type="compositionally biased region" description="Basic and acidic residues" evidence="12">
    <location>
        <begin position="1"/>
        <end position="12"/>
    </location>
</feature>
<evidence type="ECO:0000256" key="5">
    <source>
        <dbReference type="ARBA" id="ARBA00023002"/>
    </source>
</evidence>
<evidence type="ECO:0000256" key="1">
    <source>
        <dbReference type="ARBA" id="ARBA00003330"/>
    </source>
</evidence>
<evidence type="ECO:0000259" key="13">
    <source>
        <dbReference type="PROSITE" id="PS51352"/>
    </source>
</evidence>
<gene>
    <name evidence="14" type="ORF">SMD27_23920</name>
</gene>
<evidence type="ECO:0000256" key="2">
    <source>
        <dbReference type="ARBA" id="ARBA00013017"/>
    </source>
</evidence>
<dbReference type="Pfam" id="PF00578">
    <property type="entry name" value="AhpC-TSA"/>
    <property type="match status" value="1"/>
</dbReference>
<evidence type="ECO:0000256" key="4">
    <source>
        <dbReference type="ARBA" id="ARBA00022862"/>
    </source>
</evidence>
<keyword evidence="15" id="KW-1185">Reference proteome</keyword>
<dbReference type="CDD" id="cd02970">
    <property type="entry name" value="PRX_like2"/>
    <property type="match status" value="1"/>
</dbReference>
<dbReference type="PANTHER" id="PTHR42801:SF7">
    <property type="entry name" value="SLL1159 PROTEIN"/>
    <property type="match status" value="1"/>
</dbReference>
<name>A0ABU5EL91_9PROT</name>
<organism evidence="14 15">
    <name type="scientific">Dongia soli</name>
    <dbReference type="NCBI Taxonomy" id="600628"/>
    <lineage>
        <taxon>Bacteria</taxon>
        <taxon>Pseudomonadati</taxon>
        <taxon>Pseudomonadota</taxon>
        <taxon>Alphaproteobacteria</taxon>
        <taxon>Rhodospirillales</taxon>
        <taxon>Dongiaceae</taxon>
        <taxon>Dongia</taxon>
    </lineage>
</organism>
<dbReference type="Gene3D" id="3.40.30.10">
    <property type="entry name" value="Glutaredoxin"/>
    <property type="match status" value="1"/>
</dbReference>
<keyword evidence="7" id="KW-0676">Redox-active center</keyword>
<comment type="function">
    <text evidence="1">Thiol-specific peroxidase that catalyzes the reduction of hydrogen peroxide and organic hydroperoxides to water and alcohols, respectively. Plays a role in cell protection against oxidative stress by detoxifying peroxides and as sensor of hydrogen peroxide-mediated signaling events.</text>
</comment>
<keyword evidence="5" id="KW-0560">Oxidoreductase</keyword>
<comment type="caution">
    <text evidence="14">The sequence shown here is derived from an EMBL/GenBank/DDBJ whole genome shotgun (WGS) entry which is preliminary data.</text>
</comment>
<evidence type="ECO:0000256" key="3">
    <source>
        <dbReference type="ARBA" id="ARBA00022559"/>
    </source>
</evidence>
<dbReference type="InterPro" id="IPR036249">
    <property type="entry name" value="Thioredoxin-like_sf"/>
</dbReference>
<comment type="similarity">
    <text evidence="9">Belongs to the peroxiredoxin family. BCP/PrxQ subfamily.</text>
</comment>
<evidence type="ECO:0000256" key="7">
    <source>
        <dbReference type="ARBA" id="ARBA00023284"/>
    </source>
</evidence>
<keyword evidence="4" id="KW-0049">Antioxidant</keyword>